<evidence type="ECO:0000313" key="4">
    <source>
        <dbReference type="Proteomes" id="UP001257739"/>
    </source>
</evidence>
<feature type="domain" description="DUF6351" evidence="2">
    <location>
        <begin position="35"/>
        <end position="713"/>
    </location>
</feature>
<feature type="signal peptide" evidence="1">
    <location>
        <begin position="1"/>
        <end position="23"/>
    </location>
</feature>
<evidence type="ECO:0000313" key="3">
    <source>
        <dbReference type="EMBL" id="MDR7087794.1"/>
    </source>
</evidence>
<protein>
    <recommendedName>
        <fullName evidence="2">DUF6351 domain-containing protein</fullName>
    </recommendedName>
</protein>
<dbReference type="InterPro" id="IPR045556">
    <property type="entry name" value="DUF6351"/>
</dbReference>
<dbReference type="RefSeq" id="WP_309971871.1">
    <property type="nucleotide sequence ID" value="NZ_JAVDWH010000001.1"/>
</dbReference>
<proteinExistence type="predicted"/>
<reference evidence="3 4" key="1">
    <citation type="submission" date="2023-07" db="EMBL/GenBank/DDBJ databases">
        <title>Sorghum-associated microbial communities from plants grown in Nebraska, USA.</title>
        <authorList>
            <person name="Schachtman D."/>
        </authorList>
    </citation>
    <scope>NUCLEOTIDE SEQUENCE [LARGE SCALE GENOMIC DNA]</scope>
    <source>
        <strain evidence="3 4">BE248</strain>
    </source>
</reference>
<keyword evidence="4" id="KW-1185">Reference proteome</keyword>
<accession>A0ABU1URI4</accession>
<comment type="caution">
    <text evidence="3">The sequence shown here is derived from an EMBL/GenBank/DDBJ whole genome shotgun (WGS) entry which is preliminary data.</text>
</comment>
<dbReference type="Pfam" id="PF19878">
    <property type="entry name" value="DUF6351"/>
    <property type="match status" value="1"/>
</dbReference>
<sequence length="758" mass="80600">MRIAGPVRILLALSMLTAGLATAVPAASAAGTLPISVLSNRADLISGGEALVVVGLPKTVKASKVRVHVGSRDVTKQFASRANGQFAALLNGLKIGRNTVTATAPGYSGKVVITNHPNGGPVFSGPQSKHYVCQAGAVDKSCNQPVKYELLYKSTNPLAAGLQPYDESDPPSDVATTTTDRGVTVPFVVRQETGYQARDQYKILTLFRAGQPWQAWAPQEQWNHKVLVTHGGSCGASMTPGEAPLTDLSGTLPALPGVANVYETALGRGFAVMSTALDNTGHNCNLVAAAESLVMAKERLVERYGPIRYTIGVGCSGGSIAEQTVANAYPGIYQGLVTGCTYPDAMSTAAQFADLHVLRTYFEDPSRWAPGVLWSPTQWGAVEGHLTHLNAITTDELFLKAAINPSEPCPGSKPTVAGDRSTLYDAGTNPGGVRCSVPEMMKNPLGPRPESRWSAAEKKVGYGFAGLPVGNTGVLYGLGALKQGLITADQFVDLNVKVGGVDIDGKHIDARLQADTTALKNSFRTGLINEFQNVSGIPIINHGGPDPGIAHDYAHAFWVKERLVRSQGHTRNRVMWFGVTPLIGDIGWDDEAFLKIDEWLANVEKDKRNISLSSKIERDRPADVADRCANIPGLEIISGPDGPLCQSRLLQTYLGSPRTVAGGDEANDHNQCVLKPLAAADFTTKFTDAQWASLKSVFPKGVCDWNAPGVGQNLRNQTWLTYSTAAGSVIYGGANLPARPSRSQTGWASAAFRPLLDQ</sequence>
<feature type="chain" id="PRO_5046510594" description="DUF6351 domain-containing protein" evidence="1">
    <location>
        <begin position="24"/>
        <end position="758"/>
    </location>
</feature>
<name>A0ABU1URI4_9ACTN</name>
<keyword evidence="1" id="KW-0732">Signal</keyword>
<gene>
    <name evidence="3" type="ORF">J2X11_002633</name>
</gene>
<dbReference type="EMBL" id="JAVDWH010000001">
    <property type="protein sequence ID" value="MDR7087794.1"/>
    <property type="molecule type" value="Genomic_DNA"/>
</dbReference>
<evidence type="ECO:0000256" key="1">
    <source>
        <dbReference type="SAM" id="SignalP"/>
    </source>
</evidence>
<evidence type="ECO:0000259" key="2">
    <source>
        <dbReference type="Pfam" id="PF19878"/>
    </source>
</evidence>
<dbReference type="Proteomes" id="UP001257739">
    <property type="component" value="Unassembled WGS sequence"/>
</dbReference>
<organism evidence="3 4">
    <name type="scientific">Aeromicrobium panaciterrae</name>
    <dbReference type="NCBI Taxonomy" id="363861"/>
    <lineage>
        <taxon>Bacteria</taxon>
        <taxon>Bacillati</taxon>
        <taxon>Actinomycetota</taxon>
        <taxon>Actinomycetes</taxon>
        <taxon>Propionibacteriales</taxon>
        <taxon>Nocardioidaceae</taxon>
        <taxon>Aeromicrobium</taxon>
    </lineage>
</organism>